<organism evidence="1">
    <name type="scientific">marine metagenome</name>
    <dbReference type="NCBI Taxonomy" id="408172"/>
    <lineage>
        <taxon>unclassified sequences</taxon>
        <taxon>metagenomes</taxon>
        <taxon>ecological metagenomes</taxon>
    </lineage>
</organism>
<gene>
    <name evidence="1" type="ORF">METZ01_LOCUS330076</name>
</gene>
<feature type="non-terminal residue" evidence="1">
    <location>
        <position position="70"/>
    </location>
</feature>
<dbReference type="AlphaFoldDB" id="A0A382PYQ9"/>
<proteinExistence type="predicted"/>
<evidence type="ECO:0000313" key="1">
    <source>
        <dbReference type="EMBL" id="SVC77222.1"/>
    </source>
</evidence>
<dbReference type="EMBL" id="UINC01110008">
    <property type="protein sequence ID" value="SVC77222.1"/>
    <property type="molecule type" value="Genomic_DNA"/>
</dbReference>
<name>A0A382PYQ9_9ZZZZ</name>
<protein>
    <submittedName>
        <fullName evidence="1">Uncharacterized protein</fullName>
    </submittedName>
</protein>
<sequence length="70" mass="7582">MGGRILMTLLWGPVLPTKIPFLLSKSTISAVFIVAGSFPIGSINSTPRNKPQPLTSEINSYFPASFISSW</sequence>
<reference evidence="1" key="1">
    <citation type="submission" date="2018-05" db="EMBL/GenBank/DDBJ databases">
        <authorList>
            <person name="Lanie J.A."/>
            <person name="Ng W.-L."/>
            <person name="Kazmierczak K.M."/>
            <person name="Andrzejewski T.M."/>
            <person name="Davidsen T.M."/>
            <person name="Wayne K.J."/>
            <person name="Tettelin H."/>
            <person name="Glass J.I."/>
            <person name="Rusch D."/>
            <person name="Podicherti R."/>
            <person name="Tsui H.-C.T."/>
            <person name="Winkler M.E."/>
        </authorList>
    </citation>
    <scope>NUCLEOTIDE SEQUENCE</scope>
</reference>
<accession>A0A382PYQ9</accession>